<dbReference type="Proteomes" id="UP001055439">
    <property type="component" value="Chromosome 1"/>
</dbReference>
<feature type="compositionally biased region" description="Low complexity" evidence="2">
    <location>
        <begin position="768"/>
        <end position="777"/>
    </location>
</feature>
<dbReference type="InterPro" id="IPR035441">
    <property type="entry name" value="TFIIS/LEDGF_dom_sf"/>
</dbReference>
<dbReference type="PANTHER" id="PTHR47292:SF1">
    <property type="entry name" value="TRANSCRIPTION ELONGATION FACTOR (TFIIS) FAMILY PROTEIN"/>
    <property type="match status" value="1"/>
</dbReference>
<comment type="subcellular location">
    <subcellularLocation>
        <location evidence="1">Nucleus</location>
    </subcellularLocation>
</comment>
<keyword evidence="5" id="KW-1185">Reference proteome</keyword>
<reference evidence="4" key="1">
    <citation type="submission" date="2022-05" db="EMBL/GenBank/DDBJ databases">
        <title>The Musa troglodytarum L. genome provides insights into the mechanism of non-climacteric behaviour and enrichment of carotenoids.</title>
        <authorList>
            <person name="Wang J."/>
        </authorList>
    </citation>
    <scope>NUCLEOTIDE SEQUENCE</scope>
    <source>
        <tissue evidence="4">Leaf</tissue>
    </source>
</reference>
<dbReference type="InterPro" id="IPR017923">
    <property type="entry name" value="TFIIS_N"/>
</dbReference>
<accession>A0A9E7JA66</accession>
<feature type="region of interest" description="Disordered" evidence="2">
    <location>
        <begin position="662"/>
        <end position="689"/>
    </location>
</feature>
<keyword evidence="1" id="KW-0539">Nucleus</keyword>
<gene>
    <name evidence="4" type="ORF">MUK42_08977</name>
</gene>
<organism evidence="4 5">
    <name type="scientific">Musa troglodytarum</name>
    <name type="common">fe'i banana</name>
    <dbReference type="NCBI Taxonomy" id="320322"/>
    <lineage>
        <taxon>Eukaryota</taxon>
        <taxon>Viridiplantae</taxon>
        <taxon>Streptophyta</taxon>
        <taxon>Embryophyta</taxon>
        <taxon>Tracheophyta</taxon>
        <taxon>Spermatophyta</taxon>
        <taxon>Magnoliopsida</taxon>
        <taxon>Liliopsida</taxon>
        <taxon>Zingiberales</taxon>
        <taxon>Musaceae</taxon>
        <taxon>Musa</taxon>
    </lineage>
</organism>
<dbReference type="Pfam" id="PF08711">
    <property type="entry name" value="Med26"/>
    <property type="match status" value="1"/>
</dbReference>
<protein>
    <recommendedName>
        <fullName evidence="3">TFIIS N-terminal domain-containing protein</fullName>
    </recommendedName>
</protein>
<proteinExistence type="predicted"/>
<dbReference type="GO" id="GO:0005634">
    <property type="term" value="C:nucleus"/>
    <property type="evidence" value="ECO:0007669"/>
    <property type="project" value="UniProtKB-SubCell"/>
</dbReference>
<evidence type="ECO:0000313" key="5">
    <source>
        <dbReference type="Proteomes" id="UP001055439"/>
    </source>
</evidence>
<evidence type="ECO:0000256" key="2">
    <source>
        <dbReference type="SAM" id="MobiDB-lite"/>
    </source>
</evidence>
<sequence length="1018" mass="109323">MMLEDFFTLTEMRDGLSSLPRIEELLSMIQKLNDSVTNNLGDAVRQWSTVASVLAATDNKECVNQFLQLNGLVFLNRWLQEALKLHADVSGVEELISSLLTFFERFPIELRQITASGIGVTIELLLDHKSIPIKEKARILYDKWNHARNDGKSCHDQETGGTCQSDQLEPFEDVQMNEKSMDLVNSVVDIPPCTERTGEGKCEVKLAGTEIQVPYVTVCSGSSPHDSTYKERVLSSQKALSTSSNPINPNAVSADVCSSGSSLVSTSCQEKLTVMEGSSVSVAVGNSSTGTGSQSGQEGDTDDQPDASLLKNVPDSVKGMDVEMREVKPCKSNQRETCSNSSSFVFSTSVTPLVTAPELTNSCKLDCNNSDSCASKAMTHELNSGAFDHGREKCVVTAKESNTAANLTSGIHELACPASNLSDPSDPQLPCQREEAMSSVLRGIDGEVNLKTRKGHFLNSPDFLKVMGTKANKEIGRKPDMRLECLDDALEVARQVAIAVEQEVVDYREPCCSSPEVNSGGTTGSHNPDSEEEKQDQPVTEEIRGNSSSAGNDPSVTTSTEKGSEITQNVSPDQENSEQNIESPKPKVPAQELVGKSIADRFNFDLNSDICSDEPECSLKPILKMPIGVSAPVAVVASSKGAPGLPVTPLCFGGEMGWKGSAATSAFRPASPRRTPDGERSYSGSKPKTNSLEFDLNVAERADEVADEPVLVKELPASSSLPSGDSCVEVSSRRTEKLSLDLNRLGDEETSMCPSSSLKLHFQSGERSLSSASSSSSRQPFLRDFDLNDNPSFPSIGNSFNFDTSSTKPSDSVGVPTPTDPVIKIMGSKIAVERRANDNQVQQSFLSVGLKMEPPVVARPLMPYANMPTPTYGYAGLPTGPSVSVPPAYYSPGNISYMVDSRGATVIPHVTGSAALGLTSARPPFLIGAAMPSNMAGFGSLQPGLDLNGGMTSVEGGIREGSSSFKQFFLQGQGRWMEEQPKTSAQPSSSDTTSMKRKEPDSGWEPYSHGYKQMTSWQ</sequence>
<dbReference type="SUPFAM" id="SSF47676">
    <property type="entry name" value="Conserved domain common to transcription factors TFIIS, elongin A, CRSP70"/>
    <property type="match status" value="1"/>
</dbReference>
<name>A0A9E7JA66_9LILI</name>
<evidence type="ECO:0000259" key="3">
    <source>
        <dbReference type="PROSITE" id="PS51319"/>
    </source>
</evidence>
<feature type="region of interest" description="Disordered" evidence="2">
    <location>
        <begin position="282"/>
        <end position="312"/>
    </location>
</feature>
<feature type="domain" description="TFIIS N-terminal" evidence="3">
    <location>
        <begin position="73"/>
        <end position="151"/>
    </location>
</feature>
<feature type="compositionally biased region" description="Low complexity" evidence="2">
    <location>
        <begin position="282"/>
        <end position="297"/>
    </location>
</feature>
<dbReference type="PANTHER" id="PTHR47292">
    <property type="entry name" value="TRANSCRIPTION ELONGATION FACTOR (TFIIS) FAMILY PROTEIN-RELATED"/>
    <property type="match status" value="1"/>
</dbReference>
<feature type="region of interest" description="Disordered" evidence="2">
    <location>
        <begin position="976"/>
        <end position="1018"/>
    </location>
</feature>
<dbReference type="EMBL" id="CP097502">
    <property type="protein sequence ID" value="URD73619.1"/>
    <property type="molecule type" value="Genomic_DNA"/>
</dbReference>
<feature type="compositionally biased region" description="Polar residues" evidence="2">
    <location>
        <begin position="789"/>
        <end position="810"/>
    </location>
</feature>
<dbReference type="AlphaFoldDB" id="A0A9E7JA66"/>
<feature type="compositionally biased region" description="Polar residues" evidence="2">
    <location>
        <begin position="545"/>
        <end position="582"/>
    </location>
</feature>
<dbReference type="PROSITE" id="PS51319">
    <property type="entry name" value="TFIIS_N"/>
    <property type="match status" value="1"/>
</dbReference>
<feature type="region of interest" description="Disordered" evidence="2">
    <location>
        <begin position="511"/>
        <end position="589"/>
    </location>
</feature>
<dbReference type="Gene3D" id="1.20.930.10">
    <property type="entry name" value="Conserved domain common to transcription factors TFIIS, elongin A, CRSP70"/>
    <property type="match status" value="1"/>
</dbReference>
<evidence type="ECO:0000256" key="1">
    <source>
        <dbReference type="PROSITE-ProRule" id="PRU00649"/>
    </source>
</evidence>
<dbReference type="OrthoDB" id="1595674at2759"/>
<feature type="compositionally biased region" description="Polar residues" evidence="2">
    <location>
        <begin position="982"/>
        <end position="993"/>
    </location>
</feature>
<evidence type="ECO:0000313" key="4">
    <source>
        <dbReference type="EMBL" id="URD73619.1"/>
    </source>
</evidence>
<feature type="region of interest" description="Disordered" evidence="2">
    <location>
        <begin position="768"/>
        <end position="820"/>
    </location>
</feature>
<feature type="compositionally biased region" description="Polar residues" evidence="2">
    <location>
        <begin position="515"/>
        <end position="527"/>
    </location>
</feature>